<organism evidence="1 2">
    <name type="scientific">Trichoderma longibrachiatum ATCC 18648</name>
    <dbReference type="NCBI Taxonomy" id="983965"/>
    <lineage>
        <taxon>Eukaryota</taxon>
        <taxon>Fungi</taxon>
        <taxon>Dikarya</taxon>
        <taxon>Ascomycota</taxon>
        <taxon>Pezizomycotina</taxon>
        <taxon>Sordariomycetes</taxon>
        <taxon>Hypocreomycetidae</taxon>
        <taxon>Hypocreales</taxon>
        <taxon>Hypocreaceae</taxon>
        <taxon>Trichoderma</taxon>
    </lineage>
</organism>
<keyword evidence="2" id="KW-1185">Reference proteome</keyword>
<dbReference type="OrthoDB" id="5429780at2759"/>
<protein>
    <submittedName>
        <fullName evidence="1">Uncharacterized protein</fullName>
    </submittedName>
</protein>
<proteinExistence type="predicted"/>
<dbReference type="EMBL" id="KZ679132">
    <property type="protein sequence ID" value="PTB76303.1"/>
    <property type="molecule type" value="Genomic_DNA"/>
</dbReference>
<accession>A0A2T4C426</accession>
<evidence type="ECO:0000313" key="2">
    <source>
        <dbReference type="Proteomes" id="UP000240760"/>
    </source>
</evidence>
<name>A0A2T4C426_TRILO</name>
<evidence type="ECO:0000313" key="1">
    <source>
        <dbReference type="EMBL" id="PTB76303.1"/>
    </source>
</evidence>
<reference evidence="1 2" key="1">
    <citation type="submission" date="2016-07" db="EMBL/GenBank/DDBJ databases">
        <title>Multiple horizontal gene transfer events from other fungi enriched the ability of initially mycotrophic Trichoderma (Ascomycota) to feed on dead plant biomass.</title>
        <authorList>
            <consortium name="DOE Joint Genome Institute"/>
            <person name="Aerts A."/>
            <person name="Atanasova L."/>
            <person name="Chenthamara K."/>
            <person name="Zhang J."/>
            <person name="Grujic M."/>
            <person name="Henrissat B."/>
            <person name="Kuo A."/>
            <person name="Salamov A."/>
            <person name="Lipzen A."/>
            <person name="Labutti K."/>
            <person name="Barry K."/>
            <person name="Miao Y."/>
            <person name="Rahimi M.J."/>
            <person name="Shen Q."/>
            <person name="Grigoriev I.V."/>
            <person name="Kubicek C.P."/>
            <person name="Druzhinina I.S."/>
        </authorList>
    </citation>
    <scope>NUCLEOTIDE SEQUENCE [LARGE SCALE GENOMIC DNA]</scope>
    <source>
        <strain evidence="1 2">ATCC 18648</strain>
    </source>
</reference>
<gene>
    <name evidence="1" type="ORF">M440DRAFT_1439002</name>
</gene>
<dbReference type="STRING" id="983965.A0A2T4C426"/>
<dbReference type="Proteomes" id="UP000240760">
    <property type="component" value="Unassembled WGS sequence"/>
</dbReference>
<sequence length="378" mass="42270">MSLQSLFNEGVPAIRGLPTPASIPKEPVSLATIKYLGYTDDAAADIWRRWAARFPTGQPQELEFSLGKPFIDAIVEFSSCRYEIDTDDNDDFKWLECMDQCGINRSTQAAIMDPVYKRLRLTRSCLHWLRDTMELRYRALKEVLEARGRDHNKARGAAMAPGVSRHSAMSQAARRAVPGVVNLYKCLDAASISHLLDKNGNIDCIAALATNTPTDFCGRGLSWSFTVERDVAVLDSHWAKARSSLSSMVIVHATIPISTMQGLSEEQELQRVHWPSEEWKRLVFVSRKGLKFPPELCRFEEAPLIIGTAASKSDKAYGLMDSHDEVTEDMVLKTEDGRPVVQCVFLGDDGEDLLSDNADIQVYAVTSEEHERWLTADS</sequence>
<dbReference type="AlphaFoldDB" id="A0A2T4C426"/>